<evidence type="ECO:0000313" key="3">
    <source>
        <dbReference type="EMBL" id="TKW11926.1"/>
    </source>
</evidence>
<organism evidence="3 4">
    <name type="scientific">Setaria viridis</name>
    <name type="common">Green bristlegrass</name>
    <name type="synonym">Setaria italica subsp. viridis</name>
    <dbReference type="NCBI Taxonomy" id="4556"/>
    <lineage>
        <taxon>Eukaryota</taxon>
        <taxon>Viridiplantae</taxon>
        <taxon>Streptophyta</taxon>
        <taxon>Embryophyta</taxon>
        <taxon>Tracheophyta</taxon>
        <taxon>Spermatophyta</taxon>
        <taxon>Magnoliopsida</taxon>
        <taxon>Liliopsida</taxon>
        <taxon>Poales</taxon>
        <taxon>Poaceae</taxon>
        <taxon>PACMAD clade</taxon>
        <taxon>Panicoideae</taxon>
        <taxon>Panicodae</taxon>
        <taxon>Paniceae</taxon>
        <taxon>Cenchrinae</taxon>
        <taxon>Setaria</taxon>
    </lineage>
</organism>
<feature type="region of interest" description="Disordered" evidence="1">
    <location>
        <begin position="32"/>
        <end position="72"/>
    </location>
</feature>
<dbReference type="EMBL" id="CM016556">
    <property type="protein sequence ID" value="TKW11926.1"/>
    <property type="molecule type" value="Genomic_DNA"/>
</dbReference>
<evidence type="ECO:0000256" key="1">
    <source>
        <dbReference type="SAM" id="MobiDB-lite"/>
    </source>
</evidence>
<accession>A0A4V6D5V2</accession>
<proteinExistence type="predicted"/>
<name>A0A4V6D5V2_SETVI</name>
<keyword evidence="2" id="KW-0732">Signal</keyword>
<gene>
    <name evidence="3" type="ORF">SEVIR_5G004266v2</name>
</gene>
<dbReference type="Proteomes" id="UP000298652">
    <property type="component" value="Chromosome 5"/>
</dbReference>
<dbReference type="Gramene" id="TKW11926">
    <property type="protein sequence ID" value="TKW11926"/>
    <property type="gene ID" value="SEVIR_5G004266v2"/>
</dbReference>
<feature type="compositionally biased region" description="Pro residues" evidence="1">
    <location>
        <begin position="46"/>
        <end position="64"/>
    </location>
</feature>
<protein>
    <submittedName>
        <fullName evidence="3">Uncharacterized protein</fullName>
    </submittedName>
</protein>
<feature type="chain" id="PRO_5020570427" evidence="2">
    <location>
        <begin position="33"/>
        <end position="72"/>
    </location>
</feature>
<keyword evidence="4" id="KW-1185">Reference proteome</keyword>
<feature type="signal peptide" evidence="2">
    <location>
        <begin position="1"/>
        <end position="32"/>
    </location>
</feature>
<evidence type="ECO:0000313" key="4">
    <source>
        <dbReference type="Proteomes" id="UP000298652"/>
    </source>
</evidence>
<sequence>MRYFSILPISSTSHQTSLILLLLHASLHGLSSSPPDARVSTAAVPHPRPPSPLQPATPLSPTPLPGGAAGAR</sequence>
<reference evidence="3" key="1">
    <citation type="submission" date="2019-03" db="EMBL/GenBank/DDBJ databases">
        <title>WGS assembly of Setaria viridis.</title>
        <authorList>
            <person name="Huang P."/>
            <person name="Jenkins J."/>
            <person name="Grimwood J."/>
            <person name="Barry K."/>
            <person name="Healey A."/>
            <person name="Mamidi S."/>
            <person name="Sreedasyam A."/>
            <person name="Shu S."/>
            <person name="Feldman M."/>
            <person name="Wu J."/>
            <person name="Yu Y."/>
            <person name="Chen C."/>
            <person name="Johnson J."/>
            <person name="Rokhsar D."/>
            <person name="Baxter I."/>
            <person name="Schmutz J."/>
            <person name="Brutnell T."/>
            <person name="Kellogg E."/>
        </authorList>
    </citation>
    <scope>NUCLEOTIDE SEQUENCE [LARGE SCALE GENOMIC DNA]</scope>
</reference>
<evidence type="ECO:0000256" key="2">
    <source>
        <dbReference type="SAM" id="SignalP"/>
    </source>
</evidence>
<dbReference type="AlphaFoldDB" id="A0A4V6D5V2"/>